<evidence type="ECO:0000313" key="2">
    <source>
        <dbReference type="EMBL" id="OIQ81098.1"/>
    </source>
</evidence>
<dbReference type="InterPro" id="IPR025669">
    <property type="entry name" value="AAA_dom"/>
</dbReference>
<organism evidence="2">
    <name type="scientific">mine drainage metagenome</name>
    <dbReference type="NCBI Taxonomy" id="410659"/>
    <lineage>
        <taxon>unclassified sequences</taxon>
        <taxon>metagenomes</taxon>
        <taxon>ecological metagenomes</taxon>
    </lineage>
</organism>
<comment type="caution">
    <text evidence="2">The sequence shown here is derived from an EMBL/GenBank/DDBJ whole genome shotgun (WGS) entry which is preliminary data.</text>
</comment>
<evidence type="ECO:0000259" key="1">
    <source>
        <dbReference type="Pfam" id="PF13614"/>
    </source>
</evidence>
<dbReference type="AlphaFoldDB" id="A0A1J5QD16"/>
<dbReference type="PANTHER" id="PTHR13696">
    <property type="entry name" value="P-LOOP CONTAINING NUCLEOSIDE TRIPHOSPHATE HYDROLASE"/>
    <property type="match status" value="1"/>
</dbReference>
<gene>
    <name evidence="2" type="primary">parA_8</name>
    <name evidence="2" type="ORF">GALL_371340</name>
</gene>
<dbReference type="SUPFAM" id="SSF52540">
    <property type="entry name" value="P-loop containing nucleoside triphosphate hydrolases"/>
    <property type="match status" value="1"/>
</dbReference>
<feature type="domain" description="AAA" evidence="1">
    <location>
        <begin position="3"/>
        <end position="175"/>
    </location>
</feature>
<dbReference type="InterPro" id="IPR050678">
    <property type="entry name" value="DNA_Partitioning_ATPase"/>
</dbReference>
<dbReference type="CDD" id="cd02042">
    <property type="entry name" value="ParAB_family"/>
    <property type="match status" value="1"/>
</dbReference>
<name>A0A1J5QD16_9ZZZZ</name>
<reference evidence="2" key="1">
    <citation type="submission" date="2016-10" db="EMBL/GenBank/DDBJ databases">
        <title>Sequence of Gallionella enrichment culture.</title>
        <authorList>
            <person name="Poehlein A."/>
            <person name="Muehling M."/>
            <person name="Daniel R."/>
        </authorList>
    </citation>
    <scope>NUCLEOTIDE SEQUENCE</scope>
</reference>
<proteinExistence type="predicted"/>
<dbReference type="InterPro" id="IPR027417">
    <property type="entry name" value="P-loop_NTPase"/>
</dbReference>
<dbReference type="Gene3D" id="3.40.50.300">
    <property type="entry name" value="P-loop containing nucleotide triphosphate hydrolases"/>
    <property type="match status" value="1"/>
</dbReference>
<dbReference type="PIRSF" id="PIRSF009320">
    <property type="entry name" value="Nuc_binding_HP_1000"/>
    <property type="match status" value="1"/>
</dbReference>
<accession>A0A1J5QD16</accession>
<dbReference type="PANTHER" id="PTHR13696:SF52">
    <property type="entry name" value="PARA FAMILY PROTEIN CT_582"/>
    <property type="match status" value="1"/>
</dbReference>
<dbReference type="EMBL" id="MLJW01000970">
    <property type="protein sequence ID" value="OIQ81098.1"/>
    <property type="molecule type" value="Genomic_DNA"/>
</dbReference>
<dbReference type="Pfam" id="PF13614">
    <property type="entry name" value="AAA_31"/>
    <property type="match status" value="1"/>
</dbReference>
<protein>
    <submittedName>
        <fullName evidence="2">Chromosome partitioning protein ParA</fullName>
    </submittedName>
</protein>
<sequence length="255" mass="27945">MARIVVFNQKGGVGKTTTVLNLAAALSRCGNHPLLIDMDPQGHLTQVHERPMPEASESLFCFYQDNKPLGQLEMEWGSIGSLIPAHNVLIKVDAIFGKGPAILNKLRAGLEALEKEAGQRDTIIDCCPYLGVLSLSAIFSADLVLIPIASDFMSLQGASKVEKTLKALEPVVKKRINRRYLMTRFDRRRSFTFEVHGQAKDLFGSEVLNTVISENVAVAKSPQVKKDVFRYNASSAGAQDYEALLGELLSECLLA</sequence>